<dbReference type="InterPro" id="IPR050665">
    <property type="entry name" value="Cytochrome_P450_Monooxygen"/>
</dbReference>
<reference evidence="15" key="2">
    <citation type="submission" date="2025-08" db="UniProtKB">
        <authorList>
            <consortium name="RefSeq"/>
        </authorList>
    </citation>
    <scope>IDENTIFICATION</scope>
    <source>
        <tissue evidence="15">Leaf</tissue>
    </source>
</reference>
<evidence type="ECO:0000256" key="4">
    <source>
        <dbReference type="ARBA" id="ARBA00022692"/>
    </source>
</evidence>
<keyword evidence="10 13" id="KW-0472">Membrane</keyword>
<comment type="subcellular location">
    <subcellularLocation>
        <location evidence="1">Membrane</location>
    </subcellularLocation>
</comment>
<evidence type="ECO:0000256" key="5">
    <source>
        <dbReference type="ARBA" id="ARBA00022723"/>
    </source>
</evidence>
<evidence type="ECO:0000256" key="1">
    <source>
        <dbReference type="ARBA" id="ARBA00004370"/>
    </source>
</evidence>
<dbReference type="PANTHER" id="PTHR24282:SF255">
    <property type="entry name" value="CYTOCHROME P450 72A11-RELATED"/>
    <property type="match status" value="1"/>
</dbReference>
<dbReference type="GO" id="GO:0005506">
    <property type="term" value="F:iron ion binding"/>
    <property type="evidence" value="ECO:0007669"/>
    <property type="project" value="InterPro"/>
</dbReference>
<organism evidence="14 15">
    <name type="scientific">Spinacia oleracea</name>
    <name type="common">Spinach</name>
    <dbReference type="NCBI Taxonomy" id="3562"/>
    <lineage>
        <taxon>Eukaryota</taxon>
        <taxon>Viridiplantae</taxon>
        <taxon>Streptophyta</taxon>
        <taxon>Embryophyta</taxon>
        <taxon>Tracheophyta</taxon>
        <taxon>Spermatophyta</taxon>
        <taxon>Magnoliopsida</taxon>
        <taxon>eudicotyledons</taxon>
        <taxon>Gunneridae</taxon>
        <taxon>Pentapetalae</taxon>
        <taxon>Caryophyllales</taxon>
        <taxon>Chenopodiaceae</taxon>
        <taxon>Chenopodioideae</taxon>
        <taxon>Anserineae</taxon>
        <taxon>Spinacia</taxon>
    </lineage>
</organism>
<sequence>MISKSASGVAIASLGCIIILYWMWKLLKGLWLTPKKLEKCLKQQGLVGNSYKFLIGDMKESSKLRNEALQKPIPFTHDYYNRIQPFIHQILNNSGAGKNIYTWLGPVPTILITQPELIKDAFNRMNNFQKPRLNPYTQMLSTGLPNYEGQKWAKHRKLLNPAFQLDKLKLMIHTFETCVTDTLNKWEKLVCKTGSSEVDIWPYLTTLTGDGIARAAFGSSFEDGRRIFELLTLQKDIVISLLKYSYIPGFKYMPIKGNRKMKEADNEIKPLLTNIINRRRKAMEAGEAPKDDLLGMLLESNANEARQVNENESGSSKRKSDLTMSFPEMIDACKQFFLAGQETTSVALTWTMLLLAKHQDWQTRARQEVLATFGMNTPDFDGIHNRLKIVTMILYEVLRLYPPVPATSRRVHDRETKLGDLVIPQGVGVSFSILHAHLNPEIWGDDAKEFKPDRFAEGIAKATKGNNSYFPFGWGPRICIGQNFALVEAKMALCMILQRFSFDLSPSYIHAPTSLISLQPQHGAHIILHRF</sequence>
<evidence type="ECO:0000256" key="8">
    <source>
        <dbReference type="ARBA" id="ARBA00023004"/>
    </source>
</evidence>
<keyword evidence="6 13" id="KW-1133">Transmembrane helix</keyword>
<dbReference type="Pfam" id="PF00067">
    <property type="entry name" value="p450"/>
    <property type="match status" value="1"/>
</dbReference>
<dbReference type="InterPro" id="IPR017972">
    <property type="entry name" value="Cyt_P450_CS"/>
</dbReference>
<evidence type="ECO:0000256" key="12">
    <source>
        <dbReference type="RuleBase" id="RU000461"/>
    </source>
</evidence>
<evidence type="ECO:0000256" key="7">
    <source>
        <dbReference type="ARBA" id="ARBA00023002"/>
    </source>
</evidence>
<dbReference type="PRINTS" id="PR00463">
    <property type="entry name" value="EP450I"/>
</dbReference>
<dbReference type="PROSITE" id="PS00086">
    <property type="entry name" value="CYTOCHROME_P450"/>
    <property type="match status" value="1"/>
</dbReference>
<evidence type="ECO:0000313" key="14">
    <source>
        <dbReference type="Proteomes" id="UP000813463"/>
    </source>
</evidence>
<evidence type="ECO:0000313" key="15">
    <source>
        <dbReference type="RefSeq" id="XP_021845123.1"/>
    </source>
</evidence>
<evidence type="ECO:0000256" key="9">
    <source>
        <dbReference type="ARBA" id="ARBA00023033"/>
    </source>
</evidence>
<dbReference type="PROSITE" id="PS51257">
    <property type="entry name" value="PROKAR_LIPOPROTEIN"/>
    <property type="match status" value="1"/>
</dbReference>
<dbReference type="AlphaFoldDB" id="A0A9R0JSM8"/>
<dbReference type="PANTHER" id="PTHR24282">
    <property type="entry name" value="CYTOCHROME P450 FAMILY MEMBER"/>
    <property type="match status" value="1"/>
</dbReference>
<dbReference type="RefSeq" id="XP_021845123.1">
    <property type="nucleotide sequence ID" value="XM_021989431.2"/>
</dbReference>
<proteinExistence type="inferred from homology"/>
<dbReference type="Proteomes" id="UP000813463">
    <property type="component" value="Chromosome 6"/>
</dbReference>
<comment type="similarity">
    <text evidence="2 12">Belongs to the cytochrome P450 family.</text>
</comment>
<dbReference type="OrthoDB" id="1667480at2759"/>
<dbReference type="GO" id="GO:0020037">
    <property type="term" value="F:heme binding"/>
    <property type="evidence" value="ECO:0007669"/>
    <property type="project" value="InterPro"/>
</dbReference>
<comment type="cofactor">
    <cofactor evidence="11">
        <name>heme</name>
        <dbReference type="ChEBI" id="CHEBI:30413"/>
    </cofactor>
</comment>
<dbReference type="PRINTS" id="PR00385">
    <property type="entry name" value="P450"/>
</dbReference>
<keyword evidence="3 11" id="KW-0349">Heme</keyword>
<dbReference type="Gene3D" id="1.10.630.10">
    <property type="entry name" value="Cytochrome P450"/>
    <property type="match status" value="1"/>
</dbReference>
<feature type="binding site" description="axial binding residue" evidence="11">
    <location>
        <position position="479"/>
    </location>
    <ligand>
        <name>heme</name>
        <dbReference type="ChEBI" id="CHEBI:30413"/>
    </ligand>
    <ligandPart>
        <name>Fe</name>
        <dbReference type="ChEBI" id="CHEBI:18248"/>
    </ligandPart>
</feature>
<keyword evidence="5 11" id="KW-0479">Metal-binding</keyword>
<dbReference type="GO" id="GO:0004497">
    <property type="term" value="F:monooxygenase activity"/>
    <property type="evidence" value="ECO:0000318"/>
    <property type="project" value="GO_Central"/>
</dbReference>
<keyword evidence="8 11" id="KW-0408">Iron</keyword>
<dbReference type="InterPro" id="IPR002401">
    <property type="entry name" value="Cyt_P450_E_grp-I"/>
</dbReference>
<dbReference type="GO" id="GO:0016705">
    <property type="term" value="F:oxidoreductase activity, acting on paired donors, with incorporation or reduction of molecular oxygen"/>
    <property type="evidence" value="ECO:0007669"/>
    <property type="project" value="InterPro"/>
</dbReference>
<protein>
    <submittedName>
        <fullName evidence="15">Cytochrome P450 72A397</fullName>
    </submittedName>
</protein>
<keyword evidence="14" id="KW-1185">Reference proteome</keyword>
<dbReference type="GeneID" id="110784986"/>
<name>A0A9R0JSM8_SPIOL</name>
<gene>
    <name evidence="15" type="primary">LOC110784986</name>
</gene>
<accession>A0A9R0JSM8</accession>
<reference evidence="14" key="1">
    <citation type="journal article" date="2021" name="Nat. Commun.">
        <title>Genomic analyses provide insights into spinach domestication and the genetic basis of agronomic traits.</title>
        <authorList>
            <person name="Cai X."/>
            <person name="Sun X."/>
            <person name="Xu C."/>
            <person name="Sun H."/>
            <person name="Wang X."/>
            <person name="Ge C."/>
            <person name="Zhang Z."/>
            <person name="Wang Q."/>
            <person name="Fei Z."/>
            <person name="Jiao C."/>
            <person name="Wang Q."/>
        </authorList>
    </citation>
    <scope>NUCLEOTIDE SEQUENCE [LARGE SCALE GENOMIC DNA]</scope>
    <source>
        <strain evidence="14">cv. Varoflay</strain>
    </source>
</reference>
<keyword evidence="7 12" id="KW-0560">Oxidoreductase</keyword>
<evidence type="ECO:0000256" key="6">
    <source>
        <dbReference type="ARBA" id="ARBA00022989"/>
    </source>
</evidence>
<keyword evidence="4 13" id="KW-0812">Transmembrane</keyword>
<keyword evidence="9 12" id="KW-0503">Monooxygenase</keyword>
<evidence type="ECO:0000256" key="3">
    <source>
        <dbReference type="ARBA" id="ARBA00022617"/>
    </source>
</evidence>
<dbReference type="InterPro" id="IPR001128">
    <property type="entry name" value="Cyt_P450"/>
</dbReference>
<dbReference type="InterPro" id="IPR036396">
    <property type="entry name" value="Cyt_P450_sf"/>
</dbReference>
<dbReference type="SUPFAM" id="SSF48264">
    <property type="entry name" value="Cytochrome P450"/>
    <property type="match status" value="1"/>
</dbReference>
<dbReference type="GO" id="GO:0016020">
    <property type="term" value="C:membrane"/>
    <property type="evidence" value="ECO:0007669"/>
    <property type="project" value="UniProtKB-SubCell"/>
</dbReference>
<evidence type="ECO:0000256" key="11">
    <source>
        <dbReference type="PIRSR" id="PIRSR602401-1"/>
    </source>
</evidence>
<evidence type="ECO:0000256" key="13">
    <source>
        <dbReference type="SAM" id="Phobius"/>
    </source>
</evidence>
<evidence type="ECO:0000256" key="2">
    <source>
        <dbReference type="ARBA" id="ARBA00010617"/>
    </source>
</evidence>
<feature type="transmembrane region" description="Helical" evidence="13">
    <location>
        <begin position="6"/>
        <end position="27"/>
    </location>
</feature>
<dbReference type="KEGG" id="soe:110784986"/>
<evidence type="ECO:0000256" key="10">
    <source>
        <dbReference type="ARBA" id="ARBA00023136"/>
    </source>
</evidence>